<keyword evidence="3" id="KW-0732">Signal</keyword>
<dbReference type="Pfam" id="PF20148">
    <property type="entry name" value="DUF6531"/>
    <property type="match status" value="1"/>
</dbReference>
<feature type="compositionally biased region" description="Polar residues" evidence="2">
    <location>
        <begin position="742"/>
        <end position="768"/>
    </location>
</feature>
<evidence type="ECO:0000259" key="4">
    <source>
        <dbReference type="SMART" id="SM00306"/>
    </source>
</evidence>
<dbReference type="PANTHER" id="PTHR32305">
    <property type="match status" value="1"/>
</dbReference>
<dbReference type="NCBIfam" id="TIGR01643">
    <property type="entry name" value="YD_repeat_2x"/>
    <property type="match status" value="13"/>
</dbReference>
<feature type="region of interest" description="Disordered" evidence="2">
    <location>
        <begin position="1548"/>
        <end position="1604"/>
    </location>
</feature>
<feature type="region of interest" description="Disordered" evidence="2">
    <location>
        <begin position="742"/>
        <end position="789"/>
    </location>
</feature>
<dbReference type="SUPFAM" id="SSF51294">
    <property type="entry name" value="Hedgehog/intein (Hint) domain"/>
    <property type="match status" value="1"/>
</dbReference>
<dbReference type="Pfam" id="PF25023">
    <property type="entry name" value="TEN_YD-shell"/>
    <property type="match status" value="2"/>
</dbReference>
<feature type="chain" id="PRO_5017344453" evidence="3">
    <location>
        <begin position="34"/>
        <end position="2046"/>
    </location>
</feature>
<evidence type="ECO:0000313" key="6">
    <source>
        <dbReference type="Proteomes" id="UP000242415"/>
    </source>
</evidence>
<dbReference type="PANTHER" id="PTHR32305:SF15">
    <property type="entry name" value="PROTEIN RHSA-RELATED"/>
    <property type="match status" value="1"/>
</dbReference>
<gene>
    <name evidence="5" type="ORF">SAMN05444365_102119</name>
</gene>
<name>A0A1H3JIB5_9ACTN</name>
<dbReference type="InterPro" id="IPR030934">
    <property type="entry name" value="Intein_C"/>
</dbReference>
<feature type="signal peptide" evidence="3">
    <location>
        <begin position="1"/>
        <end position="33"/>
    </location>
</feature>
<dbReference type="PROSITE" id="PS50818">
    <property type="entry name" value="INTEIN_C_TER"/>
    <property type="match status" value="1"/>
</dbReference>
<keyword evidence="1" id="KW-0677">Repeat</keyword>
<dbReference type="InterPro" id="IPR003587">
    <property type="entry name" value="Hint_dom_N"/>
</dbReference>
<dbReference type="NCBIfam" id="TIGR03696">
    <property type="entry name" value="Rhs_assc_core"/>
    <property type="match status" value="1"/>
</dbReference>
<dbReference type="InterPro" id="IPR056823">
    <property type="entry name" value="TEN-like_YD-shell"/>
</dbReference>
<dbReference type="Gene3D" id="2.180.10.10">
    <property type="entry name" value="RHS repeat-associated core"/>
    <property type="match status" value="4"/>
</dbReference>
<dbReference type="STRING" id="405436.SAMN05444365_102119"/>
<accession>A0A1H3JIB5</accession>
<keyword evidence="6" id="KW-1185">Reference proteome</keyword>
<feature type="compositionally biased region" description="Basic and acidic residues" evidence="2">
    <location>
        <begin position="536"/>
        <end position="546"/>
    </location>
</feature>
<dbReference type="InterPro" id="IPR036844">
    <property type="entry name" value="Hint_dom_sf"/>
</dbReference>
<dbReference type="Pfam" id="PF05593">
    <property type="entry name" value="RHS_repeat"/>
    <property type="match status" value="8"/>
</dbReference>
<feature type="region of interest" description="Disordered" evidence="2">
    <location>
        <begin position="869"/>
        <end position="901"/>
    </location>
</feature>
<feature type="compositionally biased region" description="Low complexity" evidence="2">
    <location>
        <begin position="1569"/>
        <end position="1582"/>
    </location>
</feature>
<dbReference type="CDD" id="cd00081">
    <property type="entry name" value="Hint"/>
    <property type="match status" value="1"/>
</dbReference>
<feature type="region of interest" description="Disordered" evidence="2">
    <location>
        <begin position="1727"/>
        <end position="1760"/>
    </location>
</feature>
<dbReference type="Proteomes" id="UP000242415">
    <property type="component" value="Unassembled WGS sequence"/>
</dbReference>
<dbReference type="InterPro" id="IPR006530">
    <property type="entry name" value="YD"/>
</dbReference>
<evidence type="ECO:0000256" key="2">
    <source>
        <dbReference type="SAM" id="MobiDB-lite"/>
    </source>
</evidence>
<dbReference type="SMART" id="SM00306">
    <property type="entry name" value="HintN"/>
    <property type="match status" value="1"/>
</dbReference>
<dbReference type="InterPro" id="IPR031325">
    <property type="entry name" value="RHS_repeat"/>
</dbReference>
<dbReference type="Pfam" id="PF07591">
    <property type="entry name" value="PT-HINT"/>
    <property type="match status" value="1"/>
</dbReference>
<organism evidence="5 6">
    <name type="scientific">Micromonospora pattaloongensis</name>
    <dbReference type="NCBI Taxonomy" id="405436"/>
    <lineage>
        <taxon>Bacteria</taxon>
        <taxon>Bacillati</taxon>
        <taxon>Actinomycetota</taxon>
        <taxon>Actinomycetes</taxon>
        <taxon>Micromonosporales</taxon>
        <taxon>Micromonosporaceae</taxon>
        <taxon>Micromonospora</taxon>
    </lineage>
</organism>
<protein>
    <submittedName>
        <fullName evidence="5">RHS repeat-associated core domain-containing protein</fullName>
    </submittedName>
</protein>
<proteinExistence type="predicted"/>
<dbReference type="InterPro" id="IPR050708">
    <property type="entry name" value="T6SS_VgrG/RHS"/>
</dbReference>
<sequence length="2046" mass="222157">MRALPGFRLSCHALALLMAVSMVLVVLPRAAHAAPPVAQPGRGPVERPLPDSAKPRHGLPPGVTAPAVPPSVKAAGKPQAVARRSARTTVSTDDTPNAASDPVLRSGFMLGDTSLVAYFDGDFDRNDPQSWARWYATVTDVEAKTEQRSVDLGHGDVTECFQQDRRLCRSFGAAEGWALDPARQYTVTVTVVQPDGSEVVSTPSNPAGPRVTDTPPALPTGQAIGCGCPTVLGQTLSGQAMRGAGVNTGTGTYSRTERDFVMASYGIPFNASRYYSSGNPTAGMFGPGWTWTYDARVVAGDDGAVRVRAEDASEAVFTRNGDGSYRAPVGIRSKLSAVDGGWQLVTPDQRTLRFDAQGRLTSIKNARGHGVTLAYGGDGLLETVTDASGRVAKIEWRRDLRLIYKISLPDRRWVQFDYSGGRLAKTQDPRGFVTAYQYDTSGRMTRVIDARGNFAIRNTYGADGRVTAQTDPEGGVTKFTWDAGKQEATTTDPDNVAVVDGYRDNVLLYSRNANQDVVNHRYDKGLRRNLVVDPKGNQEETRHDDAGNPVQRRAPEPFAFTTASSFDERNNLTAYQDGRGNTWVYEFNEYNEMVAQRNPKQPQNKGYRYSYDDKGRVVTRTDPRDKVTRYEYDQHGNRTAEISPTGRRTEMTYDLTGRMTSVVDPRGTIPNGNRDAYRTRFGYDQQNRITQVWQPGKLTPSRTTYDELGNPVVITDPLSNSSRATYDKNSRVIEVKDPVGNVTRQTYTPGGRNASVTDGEGNTVSWTYDEQGRSKTETSPRGNADPANKGRYTTVFYYDHNGNMIRADRPYGTNGQRVQIDTGFDALDRPTEQRDQFNVPTRVGYDNNGNVVGMTNENGEKLTHSFDEANRRTGSGGAGVPAKIEYDDAGNPTRQTTPTGGVITWQYDDDGRPVAITEPRGNVSGANPADYTTRYAYDPAGNLESVTDALGNVTRTSYDAINRVTSQTDANNKSTRYTYDAADRLQAVLGPDASNVLQATRYDYNANGQPIKVTDPLQHTTSMEYDRARRLVVSTDPLGRRRELVYDADSNLVEQVTARIGPEWPDPTRPKRTISFGYDNLGRLTSKQLGQGGVTYTYGYDAKNRLVSAADPSGTQERAYDATGRLVEVTRGDEKFGYTYDELDRVTARTYPDGTRINADYDDGNRVTALTASKGGSSARYGFDYDVADNLKKITYPQSTGLVQNRDYDRAGRLTSVASTQGEQVVSAFDLTLDPVGNPTKVTSRRGEAGQPTITETTAYDYDAANRLTSACYGAQTCDGEAAERIDYTYDLVGNRKTQRKKAPGENTLTTYTYDAADQLQTELTVGSRSSLRTFDYDLEGNQTRAGTDRYTYALDHTMTSATVDGRRTTYTYDAIGNRIAAVSGGGADEVRQTWSWDVNAGMPMLAVDSQSSAAGTTQRSFLYDPSGTPLALLTPSGDAQTAHSYTHDWLGGVSAVVAPNGTREWAYDYDPFGVARGEGLTDGGKKLTDDAPANPMQFAGGYHDTSQGDRYQLRARNYDPDTGRFDARDPAAAPAAQPAISSYAYANNRPGVLTDPTGMRPIPEDYDSTPTSTPADPTATTGPGGNEQCTADGQPDCESNPEYDSAKKLVDEAEGFIKQIADEIINLILDLVGFNDAKKCVTEGDIVACISTALQAVPWGKLFKAAKVMIKAIGVGRRLIEAYSKLKSARNALSSIPRWVKKAGKTAQEAEESAKYKKAVEASAGGAKKTGAEAKQTTKKATEGAKQQQKKQADEGAESCRIAKGRELTNSFLPGTEVRMGDGSTKRIEQVRAGDSVLATNAETGVTEPEQVTATVEGSGEKNLVDLTLVGSGAGGGGPPAKVTATDGHKFYSPERGWVPATQLEVGDQLRDSDGNAVAVAGIERHTRDAIVHNLSVNDIHTYYVLAGTTPVLVHNCRDGLLHPGRNGADDSPQDWIPMSSWTRNGANLAEGNHHFVVMPDKSVRTFHESLWEIAPGAGHTSLSRGKGVLAAGTFDVGPGGVINRFDNFSGHYRPGASTEGIIRDAFGRNGFDLRNAQWDPFEFS</sequence>
<evidence type="ECO:0000256" key="1">
    <source>
        <dbReference type="ARBA" id="ARBA00022737"/>
    </source>
</evidence>
<dbReference type="EMBL" id="FNPH01000002">
    <property type="protein sequence ID" value="SDY39319.1"/>
    <property type="molecule type" value="Genomic_DNA"/>
</dbReference>
<feature type="domain" description="Hint" evidence="4">
    <location>
        <begin position="1770"/>
        <end position="1875"/>
    </location>
</feature>
<feature type="compositionally biased region" description="Polar residues" evidence="2">
    <location>
        <begin position="87"/>
        <end position="98"/>
    </location>
</feature>
<feature type="region of interest" description="Disordered" evidence="2">
    <location>
        <begin position="533"/>
        <end position="555"/>
    </location>
</feature>
<evidence type="ECO:0000256" key="3">
    <source>
        <dbReference type="SAM" id="SignalP"/>
    </source>
</evidence>
<dbReference type="InterPro" id="IPR045351">
    <property type="entry name" value="DUF6531"/>
</dbReference>
<feature type="compositionally biased region" description="Low complexity" evidence="2">
    <location>
        <begin position="1727"/>
        <end position="1736"/>
    </location>
</feature>
<feature type="region of interest" description="Disordered" evidence="2">
    <location>
        <begin position="34"/>
        <end position="99"/>
    </location>
</feature>
<evidence type="ECO:0000313" key="5">
    <source>
        <dbReference type="EMBL" id="SDY39319.1"/>
    </source>
</evidence>
<dbReference type="InterPro" id="IPR022385">
    <property type="entry name" value="Rhs_assc_core"/>
</dbReference>
<reference evidence="6" key="1">
    <citation type="submission" date="2016-10" db="EMBL/GenBank/DDBJ databases">
        <authorList>
            <person name="Varghese N."/>
            <person name="Submissions S."/>
        </authorList>
    </citation>
    <scope>NUCLEOTIDE SEQUENCE [LARGE SCALE GENOMIC DNA]</scope>
    <source>
        <strain evidence="6">DSM 45245</strain>
    </source>
</reference>
<dbReference type="Gene3D" id="2.170.16.10">
    <property type="entry name" value="Hedgehog/Intein (Hint) domain"/>
    <property type="match status" value="1"/>
</dbReference>